<accession>A0A7J7MWH9</accession>
<comment type="caution">
    <text evidence="1">The sequence shown here is derived from an EMBL/GenBank/DDBJ whole genome shotgun (WGS) entry which is preliminary data.</text>
</comment>
<evidence type="ECO:0000313" key="1">
    <source>
        <dbReference type="EMBL" id="KAF6159177.1"/>
    </source>
</evidence>
<gene>
    <name evidence="1" type="ORF">GIB67_032794</name>
</gene>
<dbReference type="Proteomes" id="UP000541444">
    <property type="component" value="Unassembled WGS sequence"/>
</dbReference>
<protein>
    <submittedName>
        <fullName evidence="1">Uncharacterized protein</fullName>
    </submittedName>
</protein>
<dbReference type="OrthoDB" id="786521at2759"/>
<keyword evidence="2" id="KW-1185">Reference proteome</keyword>
<evidence type="ECO:0000313" key="2">
    <source>
        <dbReference type="Proteomes" id="UP000541444"/>
    </source>
</evidence>
<organism evidence="1 2">
    <name type="scientific">Kingdonia uniflora</name>
    <dbReference type="NCBI Taxonomy" id="39325"/>
    <lineage>
        <taxon>Eukaryota</taxon>
        <taxon>Viridiplantae</taxon>
        <taxon>Streptophyta</taxon>
        <taxon>Embryophyta</taxon>
        <taxon>Tracheophyta</taxon>
        <taxon>Spermatophyta</taxon>
        <taxon>Magnoliopsida</taxon>
        <taxon>Ranunculales</taxon>
        <taxon>Circaeasteraceae</taxon>
        <taxon>Kingdonia</taxon>
    </lineage>
</organism>
<dbReference type="EMBL" id="JACGCM010001204">
    <property type="protein sequence ID" value="KAF6159177.1"/>
    <property type="molecule type" value="Genomic_DNA"/>
</dbReference>
<dbReference type="Pfam" id="PF14223">
    <property type="entry name" value="Retrotran_gag_2"/>
    <property type="match status" value="1"/>
</dbReference>
<reference evidence="1 2" key="1">
    <citation type="journal article" date="2020" name="IScience">
        <title>Genome Sequencing of the Endangered Kingdonia uniflora (Circaeasteraceae, Ranunculales) Reveals Potential Mechanisms of Evolutionary Specialization.</title>
        <authorList>
            <person name="Sun Y."/>
            <person name="Deng T."/>
            <person name="Zhang A."/>
            <person name="Moore M.J."/>
            <person name="Landis J.B."/>
            <person name="Lin N."/>
            <person name="Zhang H."/>
            <person name="Zhang X."/>
            <person name="Huang J."/>
            <person name="Zhang X."/>
            <person name="Sun H."/>
            <person name="Wang H."/>
        </authorList>
    </citation>
    <scope>NUCLEOTIDE SEQUENCE [LARGE SCALE GENOMIC DNA]</scope>
    <source>
        <strain evidence="1">TB1705</strain>
        <tissue evidence="1">Leaf</tissue>
    </source>
</reference>
<name>A0A7J7MWH9_9MAGN</name>
<dbReference type="AlphaFoldDB" id="A0A7J7MWH9"/>
<proteinExistence type="predicted"/>
<sequence length="585" mass="66775">MELLSSTILNFKPSLSSSRIQISSSLQFKLKLKLANSEKLIFPSRQFLINRPLTQIVPNQLSVSASAVATTPTVKDKFEKDRLVTKGETGVYRENSNGATKSRLIMRCLTFSILFALNTALDNNWLKVFLVYDSKDAINAFINNKIPWEFKARWEYISSKLKIMFKRLWRECNFNADNATNIAARMALLTKVWHTGRPIFLYKIEVNWGFVVYSCVNCFYDCRRIWVAVNVIRVNQNGISSPVRAHALGTHWGNTQAQTKNTVRINMSRTDGTNDPEPAAAERITLRNRMHSTVRFKDLEQGCPHHGIQLIDIVQTLYEGLDYDTRARVQSMCAGTFDEETDTEAWKFLNDIADKTYQWQMMREERTCHSANVHQVDFNSESATLRTILNKIENLEIGKRMQHPTTSFVNHVAMPLCVVCESLDHLVQNCPGVLSLKEGGLRKALKGKPIPKTPVEGITAQKVDDDEEENWEDLDSRTTSGIRHCLAKNVLANVAGEKIAKGLWRKLESLYQMKNLSNRLYLKEQLHTLRMDEGTSVGDHLGSLNGIILELESIRVKVEDEDKALQLIWSFPSTFKHLQPTLMYE</sequence>